<reference evidence="3" key="1">
    <citation type="journal article" date="2019" name="Int. J. Syst. Evol. Microbiol.">
        <title>The Global Catalogue of Microorganisms (GCM) 10K type strain sequencing project: providing services to taxonomists for standard genome sequencing and annotation.</title>
        <authorList>
            <consortium name="The Broad Institute Genomics Platform"/>
            <consortium name="The Broad Institute Genome Sequencing Center for Infectious Disease"/>
            <person name="Wu L."/>
            <person name="Ma J."/>
        </authorList>
    </citation>
    <scope>NUCLEOTIDE SEQUENCE [LARGE SCALE GENOMIC DNA]</scope>
    <source>
        <strain evidence="3">JCM 16548</strain>
    </source>
</reference>
<keyword evidence="3" id="KW-1185">Reference proteome</keyword>
<accession>A0ABP7CWB4</accession>
<feature type="compositionally biased region" description="Polar residues" evidence="1">
    <location>
        <begin position="66"/>
        <end position="75"/>
    </location>
</feature>
<gene>
    <name evidence="2" type="ORF">GCM10022204_09500</name>
</gene>
<organism evidence="2 3">
    <name type="scientific">Microlunatus aurantiacus</name>
    <dbReference type="NCBI Taxonomy" id="446786"/>
    <lineage>
        <taxon>Bacteria</taxon>
        <taxon>Bacillati</taxon>
        <taxon>Actinomycetota</taxon>
        <taxon>Actinomycetes</taxon>
        <taxon>Propionibacteriales</taxon>
        <taxon>Propionibacteriaceae</taxon>
        <taxon>Microlunatus</taxon>
    </lineage>
</organism>
<evidence type="ECO:0000313" key="3">
    <source>
        <dbReference type="Proteomes" id="UP001500051"/>
    </source>
</evidence>
<evidence type="ECO:0000256" key="1">
    <source>
        <dbReference type="SAM" id="MobiDB-lite"/>
    </source>
</evidence>
<comment type="caution">
    <text evidence="2">The sequence shown here is derived from an EMBL/GenBank/DDBJ whole genome shotgun (WGS) entry which is preliminary data.</text>
</comment>
<dbReference type="Proteomes" id="UP001500051">
    <property type="component" value="Unassembled WGS sequence"/>
</dbReference>
<feature type="region of interest" description="Disordered" evidence="1">
    <location>
        <begin position="48"/>
        <end position="87"/>
    </location>
</feature>
<evidence type="ECO:0000313" key="2">
    <source>
        <dbReference type="EMBL" id="GAA3695760.1"/>
    </source>
</evidence>
<protein>
    <submittedName>
        <fullName evidence="2">Uncharacterized protein</fullName>
    </submittedName>
</protein>
<proteinExistence type="predicted"/>
<dbReference type="EMBL" id="BAAAYX010000002">
    <property type="protein sequence ID" value="GAA3695760.1"/>
    <property type="molecule type" value="Genomic_DNA"/>
</dbReference>
<name>A0ABP7CWB4_9ACTN</name>
<feature type="compositionally biased region" description="Polar residues" evidence="1">
    <location>
        <begin position="48"/>
        <end position="58"/>
    </location>
</feature>
<sequence>MADLLAQTRTERLNGTRQLLAWLPGANLDTPQAVDVVYALISPELACSPNNAAETSPPAQLGSAARSPTRSTGSLHPQRPATLTVPGRQCVPAREVLRPYWVGARAPTVQVARKIGPESPAGL</sequence>